<organism evidence="6 7">
    <name type="scientific">Cnuella takakiae</name>
    <dbReference type="NCBI Taxonomy" id="1302690"/>
    <lineage>
        <taxon>Bacteria</taxon>
        <taxon>Pseudomonadati</taxon>
        <taxon>Bacteroidota</taxon>
        <taxon>Chitinophagia</taxon>
        <taxon>Chitinophagales</taxon>
        <taxon>Chitinophagaceae</taxon>
        <taxon>Cnuella</taxon>
    </lineage>
</organism>
<protein>
    <submittedName>
        <fullName evidence="6">Membrane fusion protein, multidrug efflux system</fullName>
    </submittedName>
</protein>
<dbReference type="Pfam" id="PF25954">
    <property type="entry name" value="Beta-barrel_RND_2"/>
    <property type="match status" value="1"/>
</dbReference>
<dbReference type="InterPro" id="IPR058792">
    <property type="entry name" value="Beta-barrel_RND_2"/>
</dbReference>
<dbReference type="Gene3D" id="2.40.30.170">
    <property type="match status" value="1"/>
</dbReference>
<dbReference type="AlphaFoldDB" id="A0A1M5GDH1"/>
<dbReference type="Pfam" id="PF25876">
    <property type="entry name" value="HH_MFP_RND"/>
    <property type="match status" value="1"/>
</dbReference>
<dbReference type="Pfam" id="PF25989">
    <property type="entry name" value="YknX_C"/>
    <property type="match status" value="1"/>
</dbReference>
<dbReference type="InterPro" id="IPR058624">
    <property type="entry name" value="MdtA-like_HH"/>
</dbReference>
<dbReference type="OrthoDB" id="9806939at2"/>
<feature type="domain" description="Multidrug resistance protein MdtA-like alpha-helical hairpin" evidence="2">
    <location>
        <begin position="109"/>
        <end position="165"/>
    </location>
</feature>
<proteinExistence type="inferred from homology"/>
<dbReference type="GO" id="GO:0015562">
    <property type="term" value="F:efflux transmembrane transporter activity"/>
    <property type="evidence" value="ECO:0007669"/>
    <property type="project" value="TreeGrafter"/>
</dbReference>
<dbReference type="GO" id="GO:1990281">
    <property type="term" value="C:efflux pump complex"/>
    <property type="evidence" value="ECO:0007669"/>
    <property type="project" value="TreeGrafter"/>
</dbReference>
<feature type="domain" description="CusB-like beta-barrel" evidence="4">
    <location>
        <begin position="207"/>
        <end position="278"/>
    </location>
</feature>
<evidence type="ECO:0000259" key="3">
    <source>
        <dbReference type="Pfam" id="PF25917"/>
    </source>
</evidence>
<dbReference type="InterPro" id="IPR058637">
    <property type="entry name" value="YknX-like_C"/>
</dbReference>
<dbReference type="PANTHER" id="PTHR30469:SF36">
    <property type="entry name" value="BLL3903 PROTEIN"/>
    <property type="match status" value="1"/>
</dbReference>
<dbReference type="Proteomes" id="UP000184368">
    <property type="component" value="Unassembled WGS sequence"/>
</dbReference>
<feature type="domain" description="YknX-like C-terminal permuted SH3-like" evidence="5">
    <location>
        <begin position="286"/>
        <end position="352"/>
    </location>
</feature>
<dbReference type="SUPFAM" id="SSF111369">
    <property type="entry name" value="HlyD-like secretion proteins"/>
    <property type="match status" value="1"/>
</dbReference>
<keyword evidence="7" id="KW-1185">Reference proteome</keyword>
<feature type="domain" description="Multidrug resistance protein MdtA-like barrel-sandwich hybrid" evidence="3">
    <location>
        <begin position="75"/>
        <end position="192"/>
    </location>
</feature>
<dbReference type="InterPro" id="IPR006143">
    <property type="entry name" value="RND_pump_MFP"/>
</dbReference>
<comment type="similarity">
    <text evidence="1">Belongs to the membrane fusion protein (MFP) (TC 8.A.1) family.</text>
</comment>
<gene>
    <name evidence="6" type="ORF">SAMN05444008_11622</name>
</gene>
<dbReference type="Gene3D" id="1.10.287.470">
    <property type="entry name" value="Helix hairpin bin"/>
    <property type="match status" value="1"/>
</dbReference>
<dbReference type="RefSeq" id="WP_143157408.1">
    <property type="nucleotide sequence ID" value="NZ_MTFE01000010.1"/>
</dbReference>
<reference evidence="6 7" key="1">
    <citation type="submission" date="2016-11" db="EMBL/GenBank/DDBJ databases">
        <authorList>
            <person name="Jaros S."/>
            <person name="Januszkiewicz K."/>
            <person name="Wedrychowicz H."/>
        </authorList>
    </citation>
    <scope>NUCLEOTIDE SEQUENCE [LARGE SCALE GENOMIC DNA]</scope>
    <source>
        <strain evidence="6 7">DSM 26897</strain>
    </source>
</reference>
<dbReference type="STRING" id="1302690.BUE76_11075"/>
<evidence type="ECO:0000259" key="5">
    <source>
        <dbReference type="Pfam" id="PF25989"/>
    </source>
</evidence>
<evidence type="ECO:0000259" key="2">
    <source>
        <dbReference type="Pfam" id="PF25876"/>
    </source>
</evidence>
<dbReference type="InterPro" id="IPR058625">
    <property type="entry name" value="MdtA-like_BSH"/>
</dbReference>
<dbReference type="NCBIfam" id="TIGR01730">
    <property type="entry name" value="RND_mfp"/>
    <property type="match status" value="1"/>
</dbReference>
<dbReference type="Pfam" id="PF25917">
    <property type="entry name" value="BSH_RND"/>
    <property type="match status" value="1"/>
</dbReference>
<name>A0A1M5GDH1_9BACT</name>
<evidence type="ECO:0000256" key="1">
    <source>
        <dbReference type="ARBA" id="ARBA00009477"/>
    </source>
</evidence>
<accession>A0A1M5GDH1</accession>
<dbReference type="PANTHER" id="PTHR30469">
    <property type="entry name" value="MULTIDRUG RESISTANCE PROTEIN MDTA"/>
    <property type="match status" value="1"/>
</dbReference>
<dbReference type="Gene3D" id="2.40.50.100">
    <property type="match status" value="1"/>
</dbReference>
<evidence type="ECO:0000313" key="6">
    <source>
        <dbReference type="EMBL" id="SHG01541.1"/>
    </source>
</evidence>
<evidence type="ECO:0000313" key="7">
    <source>
        <dbReference type="Proteomes" id="UP000184368"/>
    </source>
</evidence>
<dbReference type="Gene3D" id="2.40.420.20">
    <property type="match status" value="1"/>
</dbReference>
<dbReference type="EMBL" id="FQUO01000016">
    <property type="protein sequence ID" value="SHG01541.1"/>
    <property type="molecule type" value="Genomic_DNA"/>
</dbReference>
<evidence type="ECO:0000259" key="4">
    <source>
        <dbReference type="Pfam" id="PF25954"/>
    </source>
</evidence>
<sequence length="358" mass="38440">MFQAVDLQSISRTSLIALSSAVLLAACSSDLKEKVTAQQKQGPRPPAKVDAFVVNTTTVSEALEVPGNLVADEATEIHPEVSGRVTGLYIREGAYVNKGALLAKLYDGDLQAQRKKLEVQLKIAQTTEDRYNQLVQIGGISKQDYDLTSLNVSNLRADLDIIRTAIQKTEVRAPFSGKLGLKEISTGAYVTPTSVITSIQKTAGLRIDFNVPEKYTTQIKKGQNITFTVEGNDRTYNAAVMATESGIAEETRSLTVRAQVKGDATGLLPGGFAKVKLAFEPDANALMIPTQSVVPQARGKKVYVYRGGVAQFVEVTTGVRDSSKVQVLEGLKQGDTVITTGLLGLKPDAKVTIGKVQQ</sequence>